<gene>
    <name evidence="1" type="ORF">WA026_017576</name>
</gene>
<accession>A0AAW1V0J0</accession>
<reference evidence="1 2" key="1">
    <citation type="submission" date="2023-03" db="EMBL/GenBank/DDBJ databases">
        <title>Genome insight into feeding habits of ladybird beetles.</title>
        <authorList>
            <person name="Li H.-S."/>
            <person name="Huang Y.-H."/>
            <person name="Pang H."/>
        </authorList>
    </citation>
    <scope>NUCLEOTIDE SEQUENCE [LARGE SCALE GENOMIC DNA]</scope>
    <source>
        <strain evidence="1">SYSU_2023b</strain>
        <tissue evidence="1">Whole body</tissue>
    </source>
</reference>
<dbReference type="AlphaFoldDB" id="A0AAW1V0J0"/>
<comment type="caution">
    <text evidence="1">The sequence shown here is derived from an EMBL/GenBank/DDBJ whole genome shotgun (WGS) entry which is preliminary data.</text>
</comment>
<sequence>MKIQQSNHNFSITIEFLSVYGYGNDIDVIICVLRKQLHQLFLRISKSVGCSPDN</sequence>
<evidence type="ECO:0000313" key="1">
    <source>
        <dbReference type="EMBL" id="KAK9886656.1"/>
    </source>
</evidence>
<name>A0AAW1V0J0_9CUCU</name>
<feature type="non-terminal residue" evidence="1">
    <location>
        <position position="54"/>
    </location>
</feature>
<evidence type="ECO:0000313" key="2">
    <source>
        <dbReference type="Proteomes" id="UP001431783"/>
    </source>
</evidence>
<organism evidence="1 2">
    <name type="scientific">Henosepilachna vigintioctopunctata</name>
    <dbReference type="NCBI Taxonomy" id="420089"/>
    <lineage>
        <taxon>Eukaryota</taxon>
        <taxon>Metazoa</taxon>
        <taxon>Ecdysozoa</taxon>
        <taxon>Arthropoda</taxon>
        <taxon>Hexapoda</taxon>
        <taxon>Insecta</taxon>
        <taxon>Pterygota</taxon>
        <taxon>Neoptera</taxon>
        <taxon>Endopterygota</taxon>
        <taxon>Coleoptera</taxon>
        <taxon>Polyphaga</taxon>
        <taxon>Cucujiformia</taxon>
        <taxon>Coccinelloidea</taxon>
        <taxon>Coccinellidae</taxon>
        <taxon>Epilachninae</taxon>
        <taxon>Epilachnini</taxon>
        <taxon>Henosepilachna</taxon>
    </lineage>
</organism>
<protein>
    <submittedName>
        <fullName evidence="1">Uncharacterized protein</fullName>
    </submittedName>
</protein>
<keyword evidence="2" id="KW-1185">Reference proteome</keyword>
<dbReference type="Proteomes" id="UP001431783">
    <property type="component" value="Unassembled WGS sequence"/>
</dbReference>
<dbReference type="EMBL" id="JARQZJ010000101">
    <property type="protein sequence ID" value="KAK9886656.1"/>
    <property type="molecule type" value="Genomic_DNA"/>
</dbReference>
<proteinExistence type="predicted"/>